<dbReference type="Gene3D" id="3.30.70.100">
    <property type="match status" value="1"/>
</dbReference>
<dbReference type="AlphaFoldDB" id="A0A558DNP0"/>
<dbReference type="Proteomes" id="UP000320011">
    <property type="component" value="Unassembled WGS sequence"/>
</dbReference>
<keyword evidence="3" id="KW-1185">Reference proteome</keyword>
<sequence length="70" mass="7044">MSTAVYTVKGMTCSGCMNKVTTAVTGVAGITDVDVDIATGEVTVTSDAPIDERQVTTAIAGAGYEVVSRG</sequence>
<reference evidence="2 3" key="1">
    <citation type="submission" date="2019-07" db="EMBL/GenBank/DDBJ databases">
        <authorList>
            <person name="Duangmal K."/>
            <person name="Teo W.F.A."/>
        </authorList>
    </citation>
    <scope>NUCLEOTIDE SEQUENCE [LARGE SCALE GENOMIC DNA]</scope>
    <source>
        <strain evidence="2 3">TBRC 6029</strain>
    </source>
</reference>
<dbReference type="CDD" id="cd00371">
    <property type="entry name" value="HMA"/>
    <property type="match status" value="1"/>
</dbReference>
<dbReference type="InterPro" id="IPR036163">
    <property type="entry name" value="HMA_dom_sf"/>
</dbReference>
<organism evidence="2 3">
    <name type="scientific">Amycolatopsis rhizosphaerae</name>
    <dbReference type="NCBI Taxonomy" id="2053003"/>
    <lineage>
        <taxon>Bacteria</taxon>
        <taxon>Bacillati</taxon>
        <taxon>Actinomycetota</taxon>
        <taxon>Actinomycetes</taxon>
        <taxon>Pseudonocardiales</taxon>
        <taxon>Pseudonocardiaceae</taxon>
        <taxon>Amycolatopsis</taxon>
    </lineage>
</organism>
<name>A0A558DNP0_9PSEU</name>
<protein>
    <submittedName>
        <fullName evidence="2">Heavy-metal-associated domain-containing protein</fullName>
    </submittedName>
</protein>
<dbReference type="InterPro" id="IPR006121">
    <property type="entry name" value="HMA_dom"/>
</dbReference>
<comment type="caution">
    <text evidence="2">The sequence shown here is derived from an EMBL/GenBank/DDBJ whole genome shotgun (WGS) entry which is preliminary data.</text>
</comment>
<feature type="domain" description="HMA" evidence="1">
    <location>
        <begin position="2"/>
        <end position="67"/>
    </location>
</feature>
<reference evidence="2 3" key="2">
    <citation type="submission" date="2019-08" db="EMBL/GenBank/DDBJ databases">
        <title>Amycolatopsis acidicola sp. nov., isolated from peat swamp forest soil.</title>
        <authorList>
            <person name="Srisuk N."/>
        </authorList>
    </citation>
    <scope>NUCLEOTIDE SEQUENCE [LARGE SCALE GENOMIC DNA]</scope>
    <source>
        <strain evidence="2 3">TBRC 6029</strain>
    </source>
</reference>
<accession>A0A558DNP0</accession>
<dbReference type="Pfam" id="PF00403">
    <property type="entry name" value="HMA"/>
    <property type="match status" value="1"/>
</dbReference>
<dbReference type="SUPFAM" id="SSF55008">
    <property type="entry name" value="HMA, heavy metal-associated domain"/>
    <property type="match status" value="1"/>
</dbReference>
<gene>
    <name evidence="2" type="ORF">FNH05_00800</name>
</gene>
<dbReference type="GO" id="GO:0046872">
    <property type="term" value="F:metal ion binding"/>
    <property type="evidence" value="ECO:0007669"/>
    <property type="project" value="InterPro"/>
</dbReference>
<dbReference type="PROSITE" id="PS50846">
    <property type="entry name" value="HMA_2"/>
    <property type="match status" value="1"/>
</dbReference>
<proteinExistence type="predicted"/>
<dbReference type="EMBL" id="VJWX01000003">
    <property type="protein sequence ID" value="TVT62632.1"/>
    <property type="molecule type" value="Genomic_DNA"/>
</dbReference>
<evidence type="ECO:0000259" key="1">
    <source>
        <dbReference type="PROSITE" id="PS50846"/>
    </source>
</evidence>
<dbReference type="OrthoDB" id="9813965at2"/>
<evidence type="ECO:0000313" key="3">
    <source>
        <dbReference type="Proteomes" id="UP000320011"/>
    </source>
</evidence>
<evidence type="ECO:0000313" key="2">
    <source>
        <dbReference type="EMBL" id="TVT62632.1"/>
    </source>
</evidence>
<dbReference type="RefSeq" id="WP_144584836.1">
    <property type="nucleotide sequence ID" value="NZ_VJWX01000003.1"/>
</dbReference>